<dbReference type="PANTHER" id="PTHR47268">
    <property type="entry name" value="ACYLPHOSPHATASE"/>
    <property type="match status" value="1"/>
</dbReference>
<dbReference type="Proteomes" id="UP001366166">
    <property type="component" value="Chromosome"/>
</dbReference>
<dbReference type="SUPFAM" id="SSF54975">
    <property type="entry name" value="Acylphosphatase/BLUF domain-like"/>
    <property type="match status" value="1"/>
</dbReference>
<accession>A0AAU9EBS4</accession>
<dbReference type="Pfam" id="PF00708">
    <property type="entry name" value="Acylphosphatase"/>
    <property type="match status" value="1"/>
</dbReference>
<dbReference type="GO" id="GO:0003998">
    <property type="term" value="F:acylphosphatase activity"/>
    <property type="evidence" value="ECO:0007669"/>
    <property type="project" value="UniProtKB-EC"/>
</dbReference>
<evidence type="ECO:0000256" key="4">
    <source>
        <dbReference type="PROSITE-ProRule" id="PRU00520"/>
    </source>
</evidence>
<gene>
    <name evidence="7" type="primary">acyP</name>
    <name evidence="7" type="ORF">FAK_13910</name>
</gene>
<dbReference type="InterPro" id="IPR017968">
    <property type="entry name" value="Acylphosphatase_CS"/>
</dbReference>
<evidence type="ECO:0000256" key="3">
    <source>
        <dbReference type="ARBA" id="ARBA00047645"/>
    </source>
</evidence>
<protein>
    <recommendedName>
        <fullName evidence="2 4">acylphosphatase</fullName>
        <ecNumber evidence="2 4">3.6.1.7</ecNumber>
    </recommendedName>
</protein>
<feature type="active site" evidence="4">
    <location>
        <position position="20"/>
    </location>
</feature>
<feature type="active site" evidence="4">
    <location>
        <position position="38"/>
    </location>
</feature>
<reference evidence="8" key="1">
    <citation type="journal article" date="2023" name="Arch. Microbiol.">
        <title>Desulfoferula mesophilus gen. nov. sp. nov., a mesophilic sulfate-reducing bacterium isolated from a brackish lake sediment.</title>
        <authorList>
            <person name="Watanabe T."/>
            <person name="Yabe T."/>
            <person name="Tsuji J.M."/>
            <person name="Fukui M."/>
        </authorList>
    </citation>
    <scope>NUCLEOTIDE SEQUENCE [LARGE SCALE GENOMIC DNA]</scope>
    <source>
        <strain evidence="8">12FAK</strain>
    </source>
</reference>
<evidence type="ECO:0000256" key="5">
    <source>
        <dbReference type="RuleBase" id="RU004168"/>
    </source>
</evidence>
<dbReference type="AlphaFoldDB" id="A0AAU9EBS4"/>
<dbReference type="RefSeq" id="WP_338606040.1">
    <property type="nucleotide sequence ID" value="NZ_AP028679.1"/>
</dbReference>
<dbReference type="Gene3D" id="3.30.70.100">
    <property type="match status" value="1"/>
</dbReference>
<feature type="domain" description="Acylphosphatase-like" evidence="6">
    <location>
        <begin position="5"/>
        <end position="92"/>
    </location>
</feature>
<dbReference type="InterPro" id="IPR036046">
    <property type="entry name" value="Acylphosphatase-like_dom_sf"/>
</dbReference>
<evidence type="ECO:0000256" key="1">
    <source>
        <dbReference type="ARBA" id="ARBA00005614"/>
    </source>
</evidence>
<dbReference type="InterPro" id="IPR020456">
    <property type="entry name" value="Acylphosphatase"/>
</dbReference>
<keyword evidence="8" id="KW-1185">Reference proteome</keyword>
<organism evidence="7 8">
    <name type="scientific">Desulfoferula mesophila</name>
    <dbReference type="NCBI Taxonomy" id="3058419"/>
    <lineage>
        <taxon>Bacteria</taxon>
        <taxon>Pseudomonadati</taxon>
        <taxon>Thermodesulfobacteriota</taxon>
        <taxon>Desulfarculia</taxon>
        <taxon>Desulfarculales</taxon>
        <taxon>Desulfarculaceae</taxon>
        <taxon>Desulfoferula</taxon>
    </lineage>
</organism>
<dbReference type="PROSITE" id="PS00150">
    <property type="entry name" value="ACYLPHOSPHATASE_1"/>
    <property type="match status" value="1"/>
</dbReference>
<name>A0AAU9EBS4_9BACT</name>
<dbReference type="EC" id="3.6.1.7" evidence="2 4"/>
<dbReference type="PANTHER" id="PTHR47268:SF4">
    <property type="entry name" value="ACYLPHOSPHATASE"/>
    <property type="match status" value="1"/>
</dbReference>
<dbReference type="EMBL" id="AP028679">
    <property type="protein sequence ID" value="BEQ14325.1"/>
    <property type="molecule type" value="Genomic_DNA"/>
</dbReference>
<evidence type="ECO:0000313" key="8">
    <source>
        <dbReference type="Proteomes" id="UP001366166"/>
    </source>
</evidence>
<dbReference type="PROSITE" id="PS51160">
    <property type="entry name" value="ACYLPHOSPHATASE_3"/>
    <property type="match status" value="1"/>
</dbReference>
<sequence length="92" mass="10278">MTEVRAVALISGRVQGVWFRASTQRQARALGLAGYVRNLPLRKVEAVFQGPREAVEQALAWCRQGPPGAEVREVRVSWLDADPALKGFEIRY</sequence>
<dbReference type="InterPro" id="IPR001792">
    <property type="entry name" value="Acylphosphatase-like_dom"/>
</dbReference>
<evidence type="ECO:0000313" key="7">
    <source>
        <dbReference type="EMBL" id="BEQ14325.1"/>
    </source>
</evidence>
<proteinExistence type="inferred from homology"/>
<evidence type="ECO:0000259" key="6">
    <source>
        <dbReference type="PROSITE" id="PS51160"/>
    </source>
</evidence>
<comment type="catalytic activity">
    <reaction evidence="3 4">
        <text>an acyl phosphate + H2O = a carboxylate + phosphate + H(+)</text>
        <dbReference type="Rhea" id="RHEA:14965"/>
        <dbReference type="ChEBI" id="CHEBI:15377"/>
        <dbReference type="ChEBI" id="CHEBI:15378"/>
        <dbReference type="ChEBI" id="CHEBI:29067"/>
        <dbReference type="ChEBI" id="CHEBI:43474"/>
        <dbReference type="ChEBI" id="CHEBI:59918"/>
        <dbReference type="EC" id="3.6.1.7"/>
    </reaction>
</comment>
<keyword evidence="4" id="KW-0378">Hydrolase</keyword>
<dbReference type="KEGG" id="dmp:FAK_13910"/>
<comment type="similarity">
    <text evidence="1 5">Belongs to the acylphosphatase family.</text>
</comment>
<evidence type="ECO:0000256" key="2">
    <source>
        <dbReference type="ARBA" id="ARBA00012150"/>
    </source>
</evidence>